<dbReference type="PANTHER" id="PTHR33204">
    <property type="entry name" value="TRANSCRIPTIONAL REGULATOR, MARR FAMILY"/>
    <property type="match status" value="1"/>
</dbReference>
<dbReference type="PATRIC" id="fig|889306.3.peg.1767"/>
<dbReference type="Gene3D" id="1.10.10.10">
    <property type="entry name" value="Winged helix-like DNA-binding domain superfamily/Winged helix DNA-binding domain"/>
    <property type="match status" value="2"/>
</dbReference>
<dbReference type="SUPFAM" id="SSF46785">
    <property type="entry name" value="Winged helix' DNA-binding domain"/>
    <property type="match status" value="2"/>
</dbReference>
<dbReference type="Pfam" id="PF01638">
    <property type="entry name" value="HxlR"/>
    <property type="match status" value="2"/>
</dbReference>
<dbReference type="InterPro" id="IPR036390">
    <property type="entry name" value="WH_DNA-bd_sf"/>
</dbReference>
<evidence type="ECO:0000259" key="4">
    <source>
        <dbReference type="PROSITE" id="PS51118"/>
    </source>
</evidence>
<evidence type="ECO:0000256" key="2">
    <source>
        <dbReference type="ARBA" id="ARBA00023125"/>
    </source>
</evidence>
<organism evidence="5 6">
    <name type="scientific">Jeotgalibacillus soli</name>
    <dbReference type="NCBI Taxonomy" id="889306"/>
    <lineage>
        <taxon>Bacteria</taxon>
        <taxon>Bacillati</taxon>
        <taxon>Bacillota</taxon>
        <taxon>Bacilli</taxon>
        <taxon>Bacillales</taxon>
        <taxon>Caryophanaceae</taxon>
        <taxon>Jeotgalibacillus</taxon>
    </lineage>
</organism>
<keyword evidence="2" id="KW-0238">DNA-binding</keyword>
<reference evidence="5 6" key="1">
    <citation type="submission" date="2015-01" db="EMBL/GenBank/DDBJ databases">
        <title>Genome sequencing of Jeotgalibacillus soli.</title>
        <authorList>
            <person name="Goh K.M."/>
            <person name="Chan K.-G."/>
            <person name="Yaakop A.S."/>
            <person name="Ee R."/>
            <person name="Gan H.M."/>
            <person name="Chan C.S."/>
        </authorList>
    </citation>
    <scope>NUCLEOTIDE SEQUENCE [LARGE SCALE GENOMIC DNA]</scope>
    <source>
        <strain evidence="5 6">P9</strain>
    </source>
</reference>
<keyword evidence="6" id="KW-1185">Reference proteome</keyword>
<keyword evidence="3" id="KW-0804">Transcription</keyword>
<proteinExistence type="predicted"/>
<evidence type="ECO:0000256" key="1">
    <source>
        <dbReference type="ARBA" id="ARBA00023015"/>
    </source>
</evidence>
<dbReference type="EMBL" id="JXRP01000014">
    <property type="protein sequence ID" value="KIL47182.1"/>
    <property type="molecule type" value="Genomic_DNA"/>
</dbReference>
<dbReference type="PROSITE" id="PS51118">
    <property type="entry name" value="HTH_HXLR"/>
    <property type="match status" value="2"/>
</dbReference>
<protein>
    <submittedName>
        <fullName evidence="5">Transcriptional regulator</fullName>
    </submittedName>
</protein>
<evidence type="ECO:0000313" key="6">
    <source>
        <dbReference type="Proteomes" id="UP000031938"/>
    </source>
</evidence>
<keyword evidence="1" id="KW-0805">Transcription regulation</keyword>
<dbReference type="OrthoDB" id="9791143at2"/>
<gene>
    <name evidence="5" type="ORF">KP78_17550</name>
</gene>
<name>A0A0C2VE24_9BACL</name>
<comment type="caution">
    <text evidence="5">The sequence shown here is derived from an EMBL/GenBank/DDBJ whole genome shotgun (WGS) entry which is preliminary data.</text>
</comment>
<dbReference type="GO" id="GO:0003677">
    <property type="term" value="F:DNA binding"/>
    <property type="evidence" value="ECO:0007669"/>
    <property type="project" value="UniProtKB-KW"/>
</dbReference>
<feature type="domain" description="HTH hxlR-type" evidence="4">
    <location>
        <begin position="120"/>
        <end position="219"/>
    </location>
</feature>
<dbReference type="InterPro" id="IPR036388">
    <property type="entry name" value="WH-like_DNA-bd_sf"/>
</dbReference>
<evidence type="ECO:0000313" key="5">
    <source>
        <dbReference type="EMBL" id="KIL47182.1"/>
    </source>
</evidence>
<evidence type="ECO:0000256" key="3">
    <source>
        <dbReference type="ARBA" id="ARBA00023163"/>
    </source>
</evidence>
<dbReference type="STRING" id="889306.KP78_17550"/>
<dbReference type="Proteomes" id="UP000031938">
    <property type="component" value="Unassembled WGS sequence"/>
</dbReference>
<sequence>MTTKSLTKKINNPYYEKELTLSVIEGKYKLIILCNLGLKGAKRFTELKNLIPNITQQMLTNQLREFEKNGLVHREVFKVVPPKVEYSLTELGKSLLPVLKKLDEWGKNKLTPVKDKTFYCEKELTLSVIEGKWKLLILCHLGLKGTKRFSELKKLIPKVTQKMLTNQLRELEGSGLVHREVYPVIPPKVEYSLTETGQSLMPVLEQLEEWGRNYGKNIKKKEQIV</sequence>
<accession>A0A0C2VE24</accession>
<feature type="domain" description="HTH hxlR-type" evidence="4">
    <location>
        <begin position="12"/>
        <end position="114"/>
    </location>
</feature>
<dbReference type="AlphaFoldDB" id="A0A0C2VE24"/>
<dbReference type="PANTHER" id="PTHR33204:SF38">
    <property type="entry name" value="HTH-TYPE TRANSCRIPTIONAL ACTIVATOR HXLR"/>
    <property type="match status" value="1"/>
</dbReference>
<dbReference type="InterPro" id="IPR002577">
    <property type="entry name" value="HTH_HxlR"/>
</dbReference>